<dbReference type="EMBL" id="LAZR01000756">
    <property type="protein sequence ID" value="KKN58572.1"/>
    <property type="molecule type" value="Genomic_DNA"/>
</dbReference>
<gene>
    <name evidence="2" type="ORF">LCGC14_0550800</name>
</gene>
<dbReference type="InterPro" id="IPR052024">
    <property type="entry name" value="Methanogen_methyltrans"/>
</dbReference>
<evidence type="ECO:0000259" key="1">
    <source>
        <dbReference type="Pfam" id="PF01208"/>
    </source>
</evidence>
<dbReference type="GO" id="GO:0004853">
    <property type="term" value="F:uroporphyrinogen decarboxylase activity"/>
    <property type="evidence" value="ECO:0007669"/>
    <property type="project" value="InterPro"/>
</dbReference>
<dbReference type="PANTHER" id="PTHR47099:SF1">
    <property type="entry name" value="METHYLCOBAMIDE:COM METHYLTRANSFERASE MTBA"/>
    <property type="match status" value="1"/>
</dbReference>
<accession>A0A0F9S8G8</accession>
<dbReference type="InterPro" id="IPR038071">
    <property type="entry name" value="UROD/MetE-like_sf"/>
</dbReference>
<dbReference type="PANTHER" id="PTHR47099">
    <property type="entry name" value="METHYLCOBAMIDE:COM METHYLTRANSFERASE MTBA"/>
    <property type="match status" value="1"/>
</dbReference>
<dbReference type="GO" id="GO:0006779">
    <property type="term" value="P:porphyrin-containing compound biosynthetic process"/>
    <property type="evidence" value="ECO:0007669"/>
    <property type="project" value="InterPro"/>
</dbReference>
<feature type="domain" description="Uroporphyrinogen decarboxylase (URO-D)" evidence="1">
    <location>
        <begin position="2"/>
        <end position="343"/>
    </location>
</feature>
<dbReference type="Gene3D" id="3.20.20.210">
    <property type="match status" value="1"/>
</dbReference>
<dbReference type="SUPFAM" id="SSF51726">
    <property type="entry name" value="UROD/MetE-like"/>
    <property type="match status" value="1"/>
</dbReference>
<dbReference type="InterPro" id="IPR000257">
    <property type="entry name" value="Uroporphyrinogen_deCOase"/>
</dbReference>
<evidence type="ECO:0000313" key="2">
    <source>
        <dbReference type="EMBL" id="KKN58572.1"/>
    </source>
</evidence>
<name>A0A0F9S8G8_9ZZZZ</name>
<reference evidence="2" key="1">
    <citation type="journal article" date="2015" name="Nature">
        <title>Complex archaea that bridge the gap between prokaryotes and eukaryotes.</title>
        <authorList>
            <person name="Spang A."/>
            <person name="Saw J.H."/>
            <person name="Jorgensen S.L."/>
            <person name="Zaremba-Niedzwiedzka K."/>
            <person name="Martijn J."/>
            <person name="Lind A.E."/>
            <person name="van Eijk R."/>
            <person name="Schleper C."/>
            <person name="Guy L."/>
            <person name="Ettema T.J."/>
        </authorList>
    </citation>
    <scope>NUCLEOTIDE SEQUENCE</scope>
</reference>
<dbReference type="AlphaFoldDB" id="A0A0F9S8G8"/>
<organism evidence="2">
    <name type="scientific">marine sediment metagenome</name>
    <dbReference type="NCBI Taxonomy" id="412755"/>
    <lineage>
        <taxon>unclassified sequences</taxon>
        <taxon>metagenomes</taxon>
        <taxon>ecological metagenomes</taxon>
    </lineage>
</organism>
<sequence length="351" mass="38363">MTSKERVLAALNHEEADRVPIWTLIDNAAVLRHFAPEDFDFSQLSGEDAGDAVLELTHHACRGLGIDVTFVCDTWPVNPFPRETAKTVTSADTSYVASLADLKNHTPEIDSYDDIARVFVPSLRSAQEIVGPQTLLVSQGSSAIEGIRALLGLELCCLAIYDAPRDMARIMDAYTELQRTKAQVYADHIDAPAYQVSCDIGFKTGTFFSPDFLRREAFPRLKRELEPIKQAGMKVIFHSDGNLMEVLDDLVDVGIDALNPVETTAGMDLGAIKKRYGKNLAFVGNVDANIATNGTPDDVVAEVRRCIRQAAKGGGLLIDSGAGEIFPDFPVENVIAMCDAVRRFGRYPIAE</sequence>
<protein>
    <recommendedName>
        <fullName evidence="1">Uroporphyrinogen decarboxylase (URO-D) domain-containing protein</fullName>
    </recommendedName>
</protein>
<proteinExistence type="predicted"/>
<comment type="caution">
    <text evidence="2">The sequence shown here is derived from an EMBL/GenBank/DDBJ whole genome shotgun (WGS) entry which is preliminary data.</text>
</comment>
<dbReference type="Pfam" id="PF01208">
    <property type="entry name" value="URO-D"/>
    <property type="match status" value="1"/>
</dbReference>